<keyword evidence="1" id="KW-0175">Coiled coil</keyword>
<keyword evidence="3" id="KW-1185">Reference proteome</keyword>
<dbReference type="EMBL" id="CP000387">
    <property type="protein sequence ID" value="ABN45637.1"/>
    <property type="molecule type" value="Genomic_DNA"/>
</dbReference>
<proteinExistence type="predicted"/>
<accession>A3CR32</accession>
<dbReference type="PATRIC" id="fig|388919.9.peg.2158"/>
<sequence length="121" mass="14116">MKKQTLEEIEKQSKQTEASLERLSLEKKKLHRKESELFELHLSSLRPLRELQNLAVSAKDSQIYQDLLLDVEGVGIIIEEWGHNRREALKKKETKLQNQLDLLADSRSKLLSETSERKEHG</sequence>
<feature type="coiled-coil region" evidence="1">
    <location>
        <begin position="6"/>
        <end position="33"/>
    </location>
</feature>
<dbReference type="OrthoDB" id="9950051at2"/>
<evidence type="ECO:0000313" key="3">
    <source>
        <dbReference type="Proteomes" id="UP000002148"/>
    </source>
</evidence>
<evidence type="ECO:0008006" key="4">
    <source>
        <dbReference type="Google" id="ProtNLM"/>
    </source>
</evidence>
<evidence type="ECO:0000256" key="1">
    <source>
        <dbReference type="SAM" id="Coils"/>
    </source>
</evidence>
<evidence type="ECO:0000313" key="2">
    <source>
        <dbReference type="EMBL" id="ABN45637.1"/>
    </source>
</evidence>
<protein>
    <recommendedName>
        <fullName evidence="4">Flagellar FliJ protein</fullName>
    </recommendedName>
</protein>
<dbReference type="HOGENOM" id="CLU_2071843_0_0_9"/>
<dbReference type="AlphaFoldDB" id="A3CR32"/>
<dbReference type="eggNOG" id="ENOG5030CU7">
    <property type="taxonomic scope" value="Bacteria"/>
</dbReference>
<dbReference type="Proteomes" id="UP000002148">
    <property type="component" value="Chromosome"/>
</dbReference>
<dbReference type="STRING" id="388919.SSA_2275"/>
<dbReference type="KEGG" id="ssa:SSA_2275"/>
<organism evidence="2 3">
    <name type="scientific">Streptococcus sanguinis (strain SK36)</name>
    <dbReference type="NCBI Taxonomy" id="388919"/>
    <lineage>
        <taxon>Bacteria</taxon>
        <taxon>Bacillati</taxon>
        <taxon>Bacillota</taxon>
        <taxon>Bacilli</taxon>
        <taxon>Lactobacillales</taxon>
        <taxon>Streptococcaceae</taxon>
        <taxon>Streptococcus</taxon>
    </lineage>
</organism>
<reference evidence="2 3" key="1">
    <citation type="journal article" date="2007" name="J. Bacteriol.">
        <title>Genome of the opportunistic pathogen Streptococcus sanguinis.</title>
        <authorList>
            <person name="Xu P."/>
            <person name="Alves J.M."/>
            <person name="Kitten T."/>
            <person name="Brown A."/>
            <person name="Chen Z."/>
            <person name="Ozaki L.S."/>
            <person name="Manque P."/>
            <person name="Ge X."/>
            <person name="Serrano M.G."/>
            <person name="Puiu D."/>
            <person name="Hendricks S."/>
            <person name="Wang Y."/>
            <person name="Chaplin M.D."/>
            <person name="Akan D."/>
            <person name="Paik S."/>
            <person name="Peterson D.L."/>
            <person name="Macrina F.L."/>
            <person name="Buck G.A."/>
        </authorList>
    </citation>
    <scope>NUCLEOTIDE SEQUENCE [LARGE SCALE GENOMIC DNA]</scope>
    <source>
        <strain evidence="2 3">SK36</strain>
    </source>
</reference>
<gene>
    <name evidence="2" type="ordered locus">SSA_2275</name>
</gene>
<name>A3CR32_STRSV</name>
<dbReference type="RefSeq" id="WP_011837663.1">
    <property type="nucleotide sequence ID" value="NC_009009.1"/>
</dbReference>